<dbReference type="CDD" id="cd11615">
    <property type="entry name" value="SAF_NeuB_like"/>
    <property type="match status" value="1"/>
</dbReference>
<sequence>MSTKVSIGAIDIGKGMPALMIAEIGLNHNGSADLAHKLIDEAALSGANVVKFQKRSPADLATAEFIDQPFLKCPLFGRTQRQVRERLELTEAELVELKKHADSLGLYFCVSAFDLPSLETVIRLGGLLKIASHSITNGPLLERVKEAGVPVVMSTGGASPEEIERAVDILEDNPLILLHCVSAYPTPDQLVCLDTIPYLRDKYELPVGFSGHEKGIELSVAAATLGACVIERHFTLNRSMMGLDHGISLEPLEFAQMVRNIRRIESARGVSKTVFPEENPARLNYHVAVCSARDIKKGEILRREDLVCKQPLRDAGRFFTGLELAGVIGREIVEDIKIDTPVPREIIK</sequence>
<dbReference type="EMBL" id="FO203522">
    <property type="protein sequence ID" value="CCO23592.1"/>
    <property type="molecule type" value="Genomic_DNA"/>
</dbReference>
<keyword evidence="2" id="KW-0808">Transferase</keyword>
<name>L0RBI9_9BACT</name>
<dbReference type="SUPFAM" id="SSF51569">
    <property type="entry name" value="Aldolase"/>
    <property type="match status" value="1"/>
</dbReference>
<feature type="domain" description="AFP-like" evidence="1">
    <location>
        <begin position="288"/>
        <end position="348"/>
    </location>
</feature>
<dbReference type="AlphaFoldDB" id="L0RBI9"/>
<dbReference type="Pfam" id="PF08666">
    <property type="entry name" value="SAF"/>
    <property type="match status" value="1"/>
</dbReference>
<proteinExistence type="predicted"/>
<dbReference type="HOGENOM" id="CLU_040465_0_0_7"/>
<dbReference type="PATRIC" id="fig|1121451.3.peg.1560"/>
<dbReference type="InterPro" id="IPR013132">
    <property type="entry name" value="PseI/NeuA/B-like_N"/>
</dbReference>
<dbReference type="Proteomes" id="UP000010808">
    <property type="component" value="Chromosome"/>
</dbReference>
<dbReference type="Pfam" id="PF03102">
    <property type="entry name" value="NeuB"/>
    <property type="match status" value="1"/>
</dbReference>
<dbReference type="InterPro" id="IPR006190">
    <property type="entry name" value="SAF_AFP_Neu5Ac"/>
</dbReference>
<dbReference type="InterPro" id="IPR013974">
    <property type="entry name" value="SAF"/>
</dbReference>
<dbReference type="SUPFAM" id="SSF51269">
    <property type="entry name" value="AFP III-like domain"/>
    <property type="match status" value="1"/>
</dbReference>
<gene>
    <name evidence="2" type="ORF">DESAM_21315</name>
</gene>
<dbReference type="OrthoDB" id="9781701at2"/>
<dbReference type="PANTHER" id="PTHR42966:SF1">
    <property type="entry name" value="SIALIC ACID SYNTHASE"/>
    <property type="match status" value="1"/>
</dbReference>
<dbReference type="EC" id="2.5.1.56" evidence="2"/>
<dbReference type="InterPro" id="IPR036732">
    <property type="entry name" value="AFP_Neu5c_C_sf"/>
</dbReference>
<dbReference type="InterPro" id="IPR057736">
    <property type="entry name" value="SAF_PseI/NeuA/NeuB"/>
</dbReference>
<dbReference type="RefSeq" id="WP_015336195.1">
    <property type="nucleotide sequence ID" value="NC_020055.1"/>
</dbReference>
<reference evidence="2 3" key="1">
    <citation type="submission" date="2012-10" db="EMBL/GenBank/DDBJ databases">
        <authorList>
            <person name="Genoscope - CEA"/>
        </authorList>
    </citation>
    <scope>NUCLEOTIDE SEQUENCE [LARGE SCALE GENOMIC DNA]</scope>
    <source>
        <strain evidence="3">AM13 / DSM 14728</strain>
    </source>
</reference>
<dbReference type="KEGG" id="dhy:DESAM_21315"/>
<protein>
    <submittedName>
        <fullName evidence="2">N-acetylneuraminate synthase</fullName>
        <ecNumber evidence="2">2.5.1.56</ecNumber>
    </submittedName>
</protein>
<dbReference type="PANTHER" id="PTHR42966">
    <property type="entry name" value="N-ACETYLNEURAMINATE SYNTHASE"/>
    <property type="match status" value="1"/>
</dbReference>
<dbReference type="InterPro" id="IPR051690">
    <property type="entry name" value="PseI-like"/>
</dbReference>
<dbReference type="STRING" id="1121451.DESAM_21315"/>
<evidence type="ECO:0000313" key="2">
    <source>
        <dbReference type="EMBL" id="CCO23592.1"/>
    </source>
</evidence>
<dbReference type="InterPro" id="IPR013785">
    <property type="entry name" value="Aldolase_TIM"/>
</dbReference>
<dbReference type="PROSITE" id="PS50844">
    <property type="entry name" value="AFP_LIKE"/>
    <property type="match status" value="1"/>
</dbReference>
<dbReference type="GO" id="GO:0047444">
    <property type="term" value="F:N-acylneuraminate-9-phosphate synthase activity"/>
    <property type="evidence" value="ECO:0007669"/>
    <property type="project" value="TreeGrafter"/>
</dbReference>
<evidence type="ECO:0000313" key="3">
    <source>
        <dbReference type="Proteomes" id="UP000010808"/>
    </source>
</evidence>
<dbReference type="GO" id="GO:0016051">
    <property type="term" value="P:carbohydrate biosynthetic process"/>
    <property type="evidence" value="ECO:0007669"/>
    <property type="project" value="InterPro"/>
</dbReference>
<keyword evidence="3" id="KW-1185">Reference proteome</keyword>
<accession>L0RBI9</accession>
<dbReference type="Gene3D" id="3.90.1210.10">
    <property type="entry name" value="Antifreeze-like/N-acetylneuraminic acid synthase C-terminal domain"/>
    <property type="match status" value="1"/>
</dbReference>
<dbReference type="Gene3D" id="3.20.20.70">
    <property type="entry name" value="Aldolase class I"/>
    <property type="match status" value="1"/>
</dbReference>
<dbReference type="eggNOG" id="COG2089">
    <property type="taxonomic scope" value="Bacteria"/>
</dbReference>
<dbReference type="GO" id="GO:0050462">
    <property type="term" value="F:N-acetylneuraminate synthase activity"/>
    <property type="evidence" value="ECO:0007669"/>
    <property type="project" value="UniProtKB-EC"/>
</dbReference>
<evidence type="ECO:0000259" key="1">
    <source>
        <dbReference type="PROSITE" id="PS50844"/>
    </source>
</evidence>
<organism evidence="2 3">
    <name type="scientific">Maridesulfovibrio hydrothermalis AM13 = DSM 14728</name>
    <dbReference type="NCBI Taxonomy" id="1121451"/>
    <lineage>
        <taxon>Bacteria</taxon>
        <taxon>Pseudomonadati</taxon>
        <taxon>Thermodesulfobacteriota</taxon>
        <taxon>Desulfovibrionia</taxon>
        <taxon>Desulfovibrionales</taxon>
        <taxon>Desulfovibrionaceae</taxon>
        <taxon>Maridesulfovibrio</taxon>
    </lineage>
</organism>